<reference evidence="1" key="1">
    <citation type="submission" date="2022-09" db="EMBL/GenBank/DDBJ databases">
        <title>Bacterial diversity in gut of crayfish and pufferfish.</title>
        <authorList>
            <person name="Huang Y."/>
        </authorList>
    </citation>
    <scope>NUCLEOTIDE SEQUENCE</scope>
    <source>
        <strain evidence="1">PR12</strain>
    </source>
</reference>
<gene>
    <name evidence="1" type="ORF">N4T19_07550</name>
</gene>
<dbReference type="Gene3D" id="2.30.110.10">
    <property type="entry name" value="Electron Transport, Fmn-binding Protein, Chain A"/>
    <property type="match status" value="1"/>
</dbReference>
<organism evidence="1 2">
    <name type="scientific">Comamonas squillarum</name>
    <dbReference type="NCBI Taxonomy" id="2977320"/>
    <lineage>
        <taxon>Bacteria</taxon>
        <taxon>Pseudomonadati</taxon>
        <taxon>Pseudomonadota</taxon>
        <taxon>Betaproteobacteria</taxon>
        <taxon>Burkholderiales</taxon>
        <taxon>Comamonadaceae</taxon>
        <taxon>Comamonas</taxon>
    </lineage>
</organism>
<dbReference type="RefSeq" id="WP_260719788.1">
    <property type="nucleotide sequence ID" value="NZ_CP104377.1"/>
</dbReference>
<keyword evidence="2" id="KW-1185">Reference proteome</keyword>
<dbReference type="EMBL" id="CP104377">
    <property type="protein sequence ID" value="UXC19949.1"/>
    <property type="molecule type" value="Genomic_DNA"/>
</dbReference>
<evidence type="ECO:0000313" key="2">
    <source>
        <dbReference type="Proteomes" id="UP001058290"/>
    </source>
</evidence>
<name>A0ABY6A559_9BURK</name>
<accession>A0ABY6A559</accession>
<proteinExistence type="predicted"/>
<dbReference type="InterPro" id="IPR012349">
    <property type="entry name" value="Split_barrel_FMN-bd"/>
</dbReference>
<dbReference type="Proteomes" id="UP001058290">
    <property type="component" value="Chromosome"/>
</dbReference>
<dbReference type="PANTHER" id="PTHR42815:SF2">
    <property type="entry name" value="FAD-BINDING, PUTATIVE (AFU_ORTHOLOGUE AFUA_6G07600)-RELATED"/>
    <property type="match status" value="1"/>
</dbReference>
<sequence length="314" mass="33912">MDDHIFHTGERLVQQRTGERGTALINSRNISPGIPAAARNFVGQQRWCVLGAADAAGAMWACMLSGEPGFVQASDDLRSLQVASSDPQSVLARMAPIADLQPAQSIAVLLIELQTRRRLRINGHVSQVTAQASAQALAVAVGQAFPVCPRYIQKRELLPLEAEAAAEHRTSTAVTSGTLLDEATSAWIAGADTLFIASLGPSGEADVSHRGGRPGFVQQQGRVLRIPDFNGNSMFNTLGNLELESRCGLVFPDFEGARQLQLTGHARAHFGVDADIDQTGGTGRWIEFQVDSWRSTPLNLPQRWRLLEASPYNP</sequence>
<evidence type="ECO:0000313" key="1">
    <source>
        <dbReference type="EMBL" id="UXC19949.1"/>
    </source>
</evidence>
<dbReference type="PANTHER" id="PTHR42815">
    <property type="entry name" value="FAD-BINDING, PUTATIVE (AFU_ORTHOLOGUE AFUA_6G07600)-RELATED"/>
    <property type="match status" value="1"/>
</dbReference>
<protein>
    <submittedName>
        <fullName evidence="1">Pyridoxamine 5'-phosphate oxidase family protein</fullName>
    </submittedName>
</protein>
<dbReference type="SUPFAM" id="SSF50475">
    <property type="entry name" value="FMN-binding split barrel"/>
    <property type="match status" value="1"/>
</dbReference>